<dbReference type="Pfam" id="PF09822">
    <property type="entry name" value="ABC_transp_aux"/>
    <property type="match status" value="1"/>
</dbReference>
<proteinExistence type="predicted"/>
<feature type="domain" description="DUF7088" evidence="3">
    <location>
        <begin position="66"/>
        <end position="137"/>
    </location>
</feature>
<evidence type="ECO:0000256" key="1">
    <source>
        <dbReference type="SAM" id="Phobius"/>
    </source>
</evidence>
<keyword evidence="1" id="KW-0472">Membrane</keyword>
<sequence length="487" mass="52540">MKLFHKKNEPARPAQTAEQKAGSVRVLKNGAYATAITVIVLAAVILINLVVGALPTKYTELDISSSGLFTLSDTSKSMLASLDQDVTAYYLAETGNEDSNITRLLDRYAGESSHFTWQQRDPALYPTFAQQYDAQDASSSSVILVCGDKSTVVDYYNMYEADYSDYYTTGSYSLNFAAESALTSGIARVTSDSAYVLYQMSGHGETELSSDFTETLENSNVSVESLNLLSAGSIPEDASAILINAPQVDYTSDTIDLLRSYLQNGGKLLITTGLEYDTPNLDALMAEYGMTRQSGLVIENDPNHFAYRYSSTYLLPDVVSNDITSGMTDGMMVFTPVAQGILTDSENEDITYTNLLSTSSSSYAMQDYATAETASQGANDPDGPFYPAVAAESESTGAQIVWVNCANIFVSEIDQMVSGGNSQFLGSIINWLNGEENAVVIDAKSMNATYLTVPSTAVTGLGLLFVIVVPVACIVIGVAVFILRRRR</sequence>
<feature type="domain" description="ABC-type uncharacterised transport system" evidence="2">
    <location>
        <begin position="200"/>
        <end position="382"/>
    </location>
</feature>
<feature type="transmembrane region" description="Helical" evidence="1">
    <location>
        <begin position="30"/>
        <end position="54"/>
    </location>
</feature>
<keyword evidence="1" id="KW-0812">Transmembrane</keyword>
<evidence type="ECO:0000313" key="5">
    <source>
        <dbReference type="Proteomes" id="UP000768567"/>
    </source>
</evidence>
<dbReference type="Pfam" id="PF23357">
    <property type="entry name" value="DUF7088"/>
    <property type="match status" value="1"/>
</dbReference>
<name>A0ABR9R098_9FIRM</name>
<accession>A0ABR9R098</accession>
<evidence type="ECO:0000259" key="3">
    <source>
        <dbReference type="Pfam" id="PF23357"/>
    </source>
</evidence>
<evidence type="ECO:0000259" key="2">
    <source>
        <dbReference type="Pfam" id="PF09822"/>
    </source>
</evidence>
<dbReference type="InterPro" id="IPR055396">
    <property type="entry name" value="DUF7088"/>
</dbReference>
<organism evidence="4 5">
    <name type="scientific">Gemmiger gallinarum</name>
    <dbReference type="NCBI Taxonomy" id="2779354"/>
    <lineage>
        <taxon>Bacteria</taxon>
        <taxon>Bacillati</taxon>
        <taxon>Bacillota</taxon>
        <taxon>Clostridia</taxon>
        <taxon>Eubacteriales</taxon>
        <taxon>Gemmiger</taxon>
    </lineage>
</organism>
<gene>
    <name evidence="4" type="ORF">INF35_00310</name>
</gene>
<dbReference type="Proteomes" id="UP000768567">
    <property type="component" value="Unassembled WGS sequence"/>
</dbReference>
<keyword evidence="5" id="KW-1185">Reference proteome</keyword>
<dbReference type="RefSeq" id="WP_193499602.1">
    <property type="nucleotide sequence ID" value="NZ_JADCKC010000001.1"/>
</dbReference>
<feature type="transmembrane region" description="Helical" evidence="1">
    <location>
        <begin position="461"/>
        <end position="483"/>
    </location>
</feature>
<keyword evidence="1" id="KW-1133">Transmembrane helix</keyword>
<comment type="caution">
    <text evidence="4">The sequence shown here is derived from an EMBL/GenBank/DDBJ whole genome shotgun (WGS) entry which is preliminary data.</text>
</comment>
<reference evidence="4 5" key="1">
    <citation type="submission" date="2020-10" db="EMBL/GenBank/DDBJ databases">
        <title>ChiBAC.</title>
        <authorList>
            <person name="Zenner C."/>
            <person name="Hitch T.C.A."/>
            <person name="Clavel T."/>
        </authorList>
    </citation>
    <scope>NUCLEOTIDE SEQUENCE [LARGE SCALE GENOMIC DNA]</scope>
    <source>
        <strain evidence="4 5">DSM 109015</strain>
    </source>
</reference>
<protein>
    <submittedName>
        <fullName evidence="4">GldG family protein</fullName>
    </submittedName>
</protein>
<evidence type="ECO:0000313" key="4">
    <source>
        <dbReference type="EMBL" id="MBE5036250.1"/>
    </source>
</evidence>
<dbReference type="InterPro" id="IPR019196">
    <property type="entry name" value="ABC_transp_unknown"/>
</dbReference>
<dbReference type="EMBL" id="JADCKC010000001">
    <property type="protein sequence ID" value="MBE5036250.1"/>
    <property type="molecule type" value="Genomic_DNA"/>
</dbReference>